<feature type="compositionally biased region" description="Polar residues" evidence="1">
    <location>
        <begin position="149"/>
        <end position="160"/>
    </location>
</feature>
<evidence type="ECO:0000256" key="1">
    <source>
        <dbReference type="SAM" id="MobiDB-lite"/>
    </source>
</evidence>
<feature type="compositionally biased region" description="Low complexity" evidence="1">
    <location>
        <begin position="117"/>
        <end position="148"/>
    </location>
</feature>
<dbReference type="EMBL" id="MN738852">
    <property type="protein sequence ID" value="QHT28164.1"/>
    <property type="molecule type" value="Genomic_DNA"/>
</dbReference>
<reference evidence="2" key="1">
    <citation type="journal article" date="2020" name="Nature">
        <title>Giant virus diversity and host interactions through global metagenomics.</title>
        <authorList>
            <person name="Schulz F."/>
            <person name="Roux S."/>
            <person name="Paez-Espino D."/>
            <person name="Jungbluth S."/>
            <person name="Walsh D.A."/>
            <person name="Denef V.J."/>
            <person name="McMahon K.D."/>
            <person name="Konstantinidis K.T."/>
            <person name="Eloe-Fadrosh E.A."/>
            <person name="Kyrpides N.C."/>
            <person name="Woyke T."/>
        </authorList>
    </citation>
    <scope>NUCLEOTIDE SEQUENCE</scope>
    <source>
        <strain evidence="2">GVMAG-M-3300001348-25</strain>
    </source>
</reference>
<feature type="compositionally biased region" description="Low complexity" evidence="1">
    <location>
        <begin position="214"/>
        <end position="244"/>
    </location>
</feature>
<sequence length="294" mass="30805">MKLTHIHLFLILLASLVLCSFLGGVGCTREGMEDGSDDTEDNSDDTEDNENETNDDEQVKIVLVNKNGKISGSIQDNNHDNYYSGSVNAYYGPGGNKVVAVKGPYGNEILVDADYNQNPNYNQTTNTSNNASSTTYSNSNGSATATTGPQGNTLVTTSDNNGAFVTNNGVNTIPQGDADLYILKSQIVPPVCPACPGITPASLNGNSDVDVGDTSNTTTTITGPKGNSVSKTTGGSGNSTCSSCNDKKQCPPCPSCARCPEPSFDCKKVPSYKQGSSNAYLPRPVLSDFSTFGM</sequence>
<dbReference type="AlphaFoldDB" id="A0A6C0EGB8"/>
<feature type="region of interest" description="Disordered" evidence="1">
    <location>
        <begin position="31"/>
        <end position="58"/>
    </location>
</feature>
<name>A0A6C0EGB8_9ZZZZ</name>
<dbReference type="PROSITE" id="PS51257">
    <property type="entry name" value="PROKAR_LIPOPROTEIN"/>
    <property type="match status" value="1"/>
</dbReference>
<protein>
    <submittedName>
        <fullName evidence="2">Uncharacterized protein</fullName>
    </submittedName>
</protein>
<feature type="region of interest" description="Disordered" evidence="1">
    <location>
        <begin position="214"/>
        <end position="245"/>
    </location>
</feature>
<feature type="region of interest" description="Disordered" evidence="1">
    <location>
        <begin position="117"/>
        <end position="160"/>
    </location>
</feature>
<feature type="compositionally biased region" description="Acidic residues" evidence="1">
    <location>
        <begin position="33"/>
        <end position="56"/>
    </location>
</feature>
<accession>A0A6C0EGB8</accession>
<proteinExistence type="predicted"/>
<evidence type="ECO:0000313" key="2">
    <source>
        <dbReference type="EMBL" id="QHT28164.1"/>
    </source>
</evidence>
<organism evidence="2">
    <name type="scientific">viral metagenome</name>
    <dbReference type="NCBI Taxonomy" id="1070528"/>
    <lineage>
        <taxon>unclassified sequences</taxon>
        <taxon>metagenomes</taxon>
        <taxon>organismal metagenomes</taxon>
    </lineage>
</organism>